<accession>A0A6A6KVR1</accession>
<sequence length="97" mass="10152">MELDRAPVSAIQDGGRTDMEKDDGVTGAEVVINSPLNSISAFIAEINGDGDSALCSGGRGRSGNGDARRRGGIDTEACTVFGIGQLSYDLYATLWLR</sequence>
<dbReference type="EMBL" id="JAAGAX010000014">
    <property type="protein sequence ID" value="KAF2292123.1"/>
    <property type="molecule type" value="Genomic_DNA"/>
</dbReference>
<feature type="region of interest" description="Disordered" evidence="1">
    <location>
        <begin position="1"/>
        <end position="23"/>
    </location>
</feature>
<dbReference type="AlphaFoldDB" id="A0A6A6KVR1"/>
<keyword evidence="3" id="KW-1185">Reference proteome</keyword>
<evidence type="ECO:0000313" key="2">
    <source>
        <dbReference type="EMBL" id="KAF2292123.1"/>
    </source>
</evidence>
<proteinExistence type="predicted"/>
<comment type="caution">
    <text evidence="2">The sequence shown here is derived from an EMBL/GenBank/DDBJ whole genome shotgun (WGS) entry which is preliminary data.</text>
</comment>
<protein>
    <submittedName>
        <fullName evidence="2">Uncharacterized protein</fullName>
    </submittedName>
</protein>
<reference evidence="2 3" key="1">
    <citation type="journal article" date="2020" name="Mol. Plant">
        <title>The Chromosome-Based Rubber Tree Genome Provides New Insights into Spurge Genome Evolution and Rubber Biosynthesis.</title>
        <authorList>
            <person name="Liu J."/>
            <person name="Shi C."/>
            <person name="Shi C.C."/>
            <person name="Li W."/>
            <person name="Zhang Q.J."/>
            <person name="Zhang Y."/>
            <person name="Li K."/>
            <person name="Lu H.F."/>
            <person name="Shi C."/>
            <person name="Zhu S.T."/>
            <person name="Xiao Z.Y."/>
            <person name="Nan H."/>
            <person name="Yue Y."/>
            <person name="Zhu X.G."/>
            <person name="Wu Y."/>
            <person name="Hong X.N."/>
            <person name="Fan G.Y."/>
            <person name="Tong Y."/>
            <person name="Zhang D."/>
            <person name="Mao C.L."/>
            <person name="Liu Y.L."/>
            <person name="Hao S.J."/>
            <person name="Liu W.Q."/>
            <person name="Lv M.Q."/>
            <person name="Zhang H.B."/>
            <person name="Liu Y."/>
            <person name="Hu-Tang G.R."/>
            <person name="Wang J.P."/>
            <person name="Wang J.H."/>
            <person name="Sun Y.H."/>
            <person name="Ni S.B."/>
            <person name="Chen W.B."/>
            <person name="Zhang X.C."/>
            <person name="Jiao Y.N."/>
            <person name="Eichler E.E."/>
            <person name="Li G.H."/>
            <person name="Liu X."/>
            <person name="Gao L.Z."/>
        </authorList>
    </citation>
    <scope>NUCLEOTIDE SEQUENCE [LARGE SCALE GENOMIC DNA]</scope>
    <source>
        <strain evidence="3">cv. GT1</strain>
        <tissue evidence="2">Leaf</tissue>
    </source>
</reference>
<organism evidence="2 3">
    <name type="scientific">Hevea brasiliensis</name>
    <name type="common">Para rubber tree</name>
    <name type="synonym">Siphonia brasiliensis</name>
    <dbReference type="NCBI Taxonomy" id="3981"/>
    <lineage>
        <taxon>Eukaryota</taxon>
        <taxon>Viridiplantae</taxon>
        <taxon>Streptophyta</taxon>
        <taxon>Embryophyta</taxon>
        <taxon>Tracheophyta</taxon>
        <taxon>Spermatophyta</taxon>
        <taxon>Magnoliopsida</taxon>
        <taxon>eudicotyledons</taxon>
        <taxon>Gunneridae</taxon>
        <taxon>Pentapetalae</taxon>
        <taxon>rosids</taxon>
        <taxon>fabids</taxon>
        <taxon>Malpighiales</taxon>
        <taxon>Euphorbiaceae</taxon>
        <taxon>Crotonoideae</taxon>
        <taxon>Micrandreae</taxon>
        <taxon>Hevea</taxon>
    </lineage>
</organism>
<evidence type="ECO:0000256" key="1">
    <source>
        <dbReference type="SAM" id="MobiDB-lite"/>
    </source>
</evidence>
<name>A0A6A6KVR1_HEVBR</name>
<evidence type="ECO:0000313" key="3">
    <source>
        <dbReference type="Proteomes" id="UP000467840"/>
    </source>
</evidence>
<dbReference type="Proteomes" id="UP000467840">
    <property type="component" value="Chromosome 13"/>
</dbReference>
<gene>
    <name evidence="2" type="ORF">GH714_013305</name>
</gene>